<evidence type="ECO:0000313" key="2">
    <source>
        <dbReference type="EMBL" id="QCD83345.1"/>
    </source>
</evidence>
<dbReference type="EMBL" id="CP039346">
    <property type="protein sequence ID" value="QCD83345.1"/>
    <property type="molecule type" value="Genomic_DNA"/>
</dbReference>
<reference evidence="2 3" key="1">
    <citation type="submission" date="2019-04" db="EMBL/GenBank/DDBJ databases">
        <title>An improved genome assembly and genetic linkage map for asparagus bean, Vigna unguiculata ssp. sesquipedialis.</title>
        <authorList>
            <person name="Xia Q."/>
            <person name="Zhang R."/>
            <person name="Dong Y."/>
        </authorList>
    </citation>
    <scope>NUCLEOTIDE SEQUENCE [LARGE SCALE GENOMIC DNA]</scope>
    <source>
        <tissue evidence="2">Leaf</tissue>
    </source>
</reference>
<feature type="region of interest" description="Disordered" evidence="1">
    <location>
        <begin position="1"/>
        <end position="76"/>
    </location>
</feature>
<name>A0A4D6L4G1_VIGUN</name>
<accession>A0A4D6L4G1</accession>
<keyword evidence="3" id="KW-1185">Reference proteome</keyword>
<gene>
    <name evidence="2" type="ORF">DEO72_LG2g3689</name>
</gene>
<dbReference type="AlphaFoldDB" id="A0A4D6L4G1"/>
<proteinExistence type="predicted"/>
<protein>
    <submittedName>
        <fullName evidence="2">Uncharacterized protein</fullName>
    </submittedName>
</protein>
<organism evidence="2 3">
    <name type="scientific">Vigna unguiculata</name>
    <name type="common">Cowpea</name>
    <dbReference type="NCBI Taxonomy" id="3917"/>
    <lineage>
        <taxon>Eukaryota</taxon>
        <taxon>Viridiplantae</taxon>
        <taxon>Streptophyta</taxon>
        <taxon>Embryophyta</taxon>
        <taxon>Tracheophyta</taxon>
        <taxon>Spermatophyta</taxon>
        <taxon>Magnoliopsida</taxon>
        <taxon>eudicotyledons</taxon>
        <taxon>Gunneridae</taxon>
        <taxon>Pentapetalae</taxon>
        <taxon>rosids</taxon>
        <taxon>fabids</taxon>
        <taxon>Fabales</taxon>
        <taxon>Fabaceae</taxon>
        <taxon>Papilionoideae</taxon>
        <taxon>50 kb inversion clade</taxon>
        <taxon>NPAAA clade</taxon>
        <taxon>indigoferoid/millettioid clade</taxon>
        <taxon>Phaseoleae</taxon>
        <taxon>Vigna</taxon>
    </lineage>
</organism>
<sequence>MNLLAHIITRSPPSMNLRAHGATSLDPSLASQHDNKNKKSSWLQRYRLRRPPGRTPLSPGVRLHSDPLSQGLSSGG</sequence>
<feature type="compositionally biased region" description="Polar residues" evidence="1">
    <location>
        <begin position="67"/>
        <end position="76"/>
    </location>
</feature>
<dbReference type="Proteomes" id="UP000501690">
    <property type="component" value="Linkage Group LG2"/>
</dbReference>
<evidence type="ECO:0000313" key="3">
    <source>
        <dbReference type="Proteomes" id="UP000501690"/>
    </source>
</evidence>
<evidence type="ECO:0000256" key="1">
    <source>
        <dbReference type="SAM" id="MobiDB-lite"/>
    </source>
</evidence>